<evidence type="ECO:0000313" key="7">
    <source>
        <dbReference type="Proteomes" id="UP000807025"/>
    </source>
</evidence>
<keyword evidence="3" id="KW-0479">Metal-binding</keyword>
<comment type="caution">
    <text evidence="6">The sequence shown here is derived from an EMBL/GenBank/DDBJ whole genome shotgun (WGS) entry which is preliminary data.</text>
</comment>
<name>A0A9P6A5A0_PLEER</name>
<dbReference type="GO" id="GO:0016491">
    <property type="term" value="F:oxidoreductase activity"/>
    <property type="evidence" value="ECO:0007669"/>
    <property type="project" value="UniProtKB-KW"/>
</dbReference>
<evidence type="ECO:0000256" key="5">
    <source>
        <dbReference type="ARBA" id="ARBA00023004"/>
    </source>
</evidence>
<sequence>MTSDRIPAVGPPGRWISYWGVHRFLKDGQATVQEGVEKYKNAVPFMVKWIVVISDPKLINNVRQARDELTFYKAVDEITYRQSDKSPLIIQRLHDDELLGKDRPDRPVTFIENIIAFADRWSLFQNDSTPCPAPEAEKGIGHSFIEPVLVANFAAPISTPTNTARKSSEYALPLREEVEAIIGEEGWSKAAMGEMLRVDSFVRETVRYQGINAPAMSRIVAKSFGFTFSDGTHPKRNVPIERWVGGAPRGQQLPKSNGLRWLPLLEHAGGG</sequence>
<dbReference type="PANTHER" id="PTHR46206">
    <property type="entry name" value="CYTOCHROME P450"/>
    <property type="match status" value="1"/>
</dbReference>
<gene>
    <name evidence="6" type="ORF">BDN71DRAFT_1427462</name>
</gene>
<dbReference type="AlphaFoldDB" id="A0A9P6A5A0"/>
<proteinExistence type="inferred from homology"/>
<keyword evidence="4" id="KW-0560">Oxidoreductase</keyword>
<evidence type="ECO:0000256" key="1">
    <source>
        <dbReference type="ARBA" id="ARBA00001971"/>
    </source>
</evidence>
<comment type="cofactor">
    <cofactor evidence="1">
        <name>heme</name>
        <dbReference type="ChEBI" id="CHEBI:30413"/>
    </cofactor>
</comment>
<comment type="similarity">
    <text evidence="2">Belongs to the cytochrome P450 family.</text>
</comment>
<dbReference type="OrthoDB" id="3265591at2759"/>
<protein>
    <submittedName>
        <fullName evidence="6">Uncharacterized protein</fullName>
    </submittedName>
</protein>
<dbReference type="Proteomes" id="UP000807025">
    <property type="component" value="Unassembled WGS sequence"/>
</dbReference>
<organism evidence="6 7">
    <name type="scientific">Pleurotus eryngii</name>
    <name type="common">Boletus of the steppes</name>
    <dbReference type="NCBI Taxonomy" id="5323"/>
    <lineage>
        <taxon>Eukaryota</taxon>
        <taxon>Fungi</taxon>
        <taxon>Dikarya</taxon>
        <taxon>Basidiomycota</taxon>
        <taxon>Agaricomycotina</taxon>
        <taxon>Agaricomycetes</taxon>
        <taxon>Agaricomycetidae</taxon>
        <taxon>Agaricales</taxon>
        <taxon>Pleurotineae</taxon>
        <taxon>Pleurotaceae</taxon>
        <taxon>Pleurotus</taxon>
    </lineage>
</organism>
<evidence type="ECO:0000256" key="4">
    <source>
        <dbReference type="ARBA" id="ARBA00023002"/>
    </source>
</evidence>
<dbReference type="EMBL" id="MU154528">
    <property type="protein sequence ID" value="KAF9500193.1"/>
    <property type="molecule type" value="Genomic_DNA"/>
</dbReference>
<evidence type="ECO:0000313" key="6">
    <source>
        <dbReference type="EMBL" id="KAF9500193.1"/>
    </source>
</evidence>
<accession>A0A9P6A5A0</accession>
<evidence type="ECO:0000256" key="2">
    <source>
        <dbReference type="ARBA" id="ARBA00010617"/>
    </source>
</evidence>
<evidence type="ECO:0000256" key="3">
    <source>
        <dbReference type="ARBA" id="ARBA00022723"/>
    </source>
</evidence>
<reference evidence="6" key="1">
    <citation type="submission" date="2020-11" db="EMBL/GenBank/DDBJ databases">
        <authorList>
            <consortium name="DOE Joint Genome Institute"/>
            <person name="Ahrendt S."/>
            <person name="Riley R."/>
            <person name="Andreopoulos W."/>
            <person name="Labutti K."/>
            <person name="Pangilinan J."/>
            <person name="Ruiz-Duenas F.J."/>
            <person name="Barrasa J.M."/>
            <person name="Sanchez-Garcia M."/>
            <person name="Camarero S."/>
            <person name="Miyauchi S."/>
            <person name="Serrano A."/>
            <person name="Linde D."/>
            <person name="Babiker R."/>
            <person name="Drula E."/>
            <person name="Ayuso-Fernandez I."/>
            <person name="Pacheco R."/>
            <person name="Padilla G."/>
            <person name="Ferreira P."/>
            <person name="Barriuso J."/>
            <person name="Kellner H."/>
            <person name="Castanera R."/>
            <person name="Alfaro M."/>
            <person name="Ramirez L."/>
            <person name="Pisabarro A.G."/>
            <person name="Kuo A."/>
            <person name="Tritt A."/>
            <person name="Lipzen A."/>
            <person name="He G."/>
            <person name="Yan M."/>
            <person name="Ng V."/>
            <person name="Cullen D."/>
            <person name="Martin F."/>
            <person name="Rosso M.-N."/>
            <person name="Henrissat B."/>
            <person name="Hibbett D."/>
            <person name="Martinez A.T."/>
            <person name="Grigoriev I.V."/>
        </authorList>
    </citation>
    <scope>NUCLEOTIDE SEQUENCE</scope>
    <source>
        <strain evidence="6">ATCC 90797</strain>
    </source>
</reference>
<keyword evidence="5" id="KW-0408">Iron</keyword>
<keyword evidence="7" id="KW-1185">Reference proteome</keyword>
<dbReference type="GO" id="GO:0046872">
    <property type="term" value="F:metal ion binding"/>
    <property type="evidence" value="ECO:0007669"/>
    <property type="project" value="UniProtKB-KW"/>
</dbReference>